<keyword evidence="5" id="KW-1185">Reference proteome</keyword>
<organism evidence="4 5">
    <name type="scientific">Asanoa siamensis</name>
    <dbReference type="NCBI Taxonomy" id="926357"/>
    <lineage>
        <taxon>Bacteria</taxon>
        <taxon>Bacillati</taxon>
        <taxon>Actinomycetota</taxon>
        <taxon>Actinomycetes</taxon>
        <taxon>Micromonosporales</taxon>
        <taxon>Micromonosporaceae</taxon>
        <taxon>Asanoa</taxon>
    </lineage>
</organism>
<evidence type="ECO:0000256" key="2">
    <source>
        <dbReference type="ARBA" id="ARBA00023315"/>
    </source>
</evidence>
<dbReference type="InterPro" id="IPR016181">
    <property type="entry name" value="Acyl_CoA_acyltransferase"/>
</dbReference>
<dbReference type="Proteomes" id="UP000604117">
    <property type="component" value="Unassembled WGS sequence"/>
</dbReference>
<protein>
    <recommendedName>
        <fullName evidence="3">N-acetyltransferase domain-containing protein</fullName>
    </recommendedName>
</protein>
<evidence type="ECO:0000259" key="3">
    <source>
        <dbReference type="PROSITE" id="PS51186"/>
    </source>
</evidence>
<dbReference type="PANTHER" id="PTHR43877:SF2">
    <property type="entry name" value="AMINOALKYLPHOSPHONATE N-ACETYLTRANSFERASE-RELATED"/>
    <property type="match status" value="1"/>
</dbReference>
<dbReference type="CDD" id="cd04301">
    <property type="entry name" value="NAT_SF"/>
    <property type="match status" value="1"/>
</dbReference>
<keyword evidence="1" id="KW-0808">Transferase</keyword>
<accession>A0ABQ4CYP4</accession>
<evidence type="ECO:0000313" key="5">
    <source>
        <dbReference type="Proteomes" id="UP000604117"/>
    </source>
</evidence>
<keyword evidence="2" id="KW-0012">Acyltransferase</keyword>
<dbReference type="InterPro" id="IPR000182">
    <property type="entry name" value="GNAT_dom"/>
</dbReference>
<proteinExistence type="predicted"/>
<comment type="caution">
    <text evidence="4">The sequence shown here is derived from an EMBL/GenBank/DDBJ whole genome shotgun (WGS) entry which is preliminary data.</text>
</comment>
<feature type="domain" description="N-acetyltransferase" evidence="3">
    <location>
        <begin position="170"/>
        <end position="319"/>
    </location>
</feature>
<dbReference type="Gene3D" id="3.40.630.30">
    <property type="match status" value="1"/>
</dbReference>
<dbReference type="SUPFAM" id="SSF55729">
    <property type="entry name" value="Acyl-CoA N-acyltransferases (Nat)"/>
    <property type="match status" value="1"/>
</dbReference>
<dbReference type="EMBL" id="BONE01000051">
    <property type="protein sequence ID" value="GIF75967.1"/>
    <property type="molecule type" value="Genomic_DNA"/>
</dbReference>
<dbReference type="Pfam" id="PF00583">
    <property type="entry name" value="Acetyltransf_1"/>
    <property type="match status" value="1"/>
</dbReference>
<reference evidence="4 5" key="1">
    <citation type="submission" date="2021-01" db="EMBL/GenBank/DDBJ databases">
        <title>Whole genome shotgun sequence of Asanoa siamensis NBRC 107932.</title>
        <authorList>
            <person name="Komaki H."/>
            <person name="Tamura T."/>
        </authorList>
    </citation>
    <scope>NUCLEOTIDE SEQUENCE [LARGE SCALE GENOMIC DNA]</scope>
    <source>
        <strain evidence="4 5">NBRC 107932</strain>
    </source>
</reference>
<dbReference type="PROSITE" id="PS51186">
    <property type="entry name" value="GNAT"/>
    <property type="match status" value="1"/>
</dbReference>
<evidence type="ECO:0000313" key="4">
    <source>
        <dbReference type="EMBL" id="GIF75967.1"/>
    </source>
</evidence>
<dbReference type="InterPro" id="IPR050832">
    <property type="entry name" value="Bact_Acetyltransf"/>
</dbReference>
<name>A0ABQ4CYP4_9ACTN</name>
<dbReference type="RefSeq" id="WP_203716806.1">
    <property type="nucleotide sequence ID" value="NZ_BONE01000051.1"/>
</dbReference>
<gene>
    <name evidence="4" type="ORF">Asi02nite_54850</name>
</gene>
<sequence>MDAIRWRAAAAGDAAALANLFASSEAVAAVELETSAERIRSRLAHPGLDLDRYTTIGLGPDGSAAAYAEVCDMGVAADALRLRLTRAIRPDIGDEVDSHLHSWLLEKAGRLHRERAPELDAILGTRCGDSQQTLSSRLTDAGFEPTWRKVDMVHDLNTPRPTDAPTPPELVIVPFETRYDERTWRAHNDAYAASPSAAVLDRESWQQHATGLSSFLPGASFVAVTPEDDVAAFVLTVRDTDDDRRNDAVLECVGTRVAWRRRGLARTLVAEALRACRTNGFERVRLQADSANSAAIELYVKLGFIETGRGYSVLTRRLKASGNT</sequence>
<dbReference type="PANTHER" id="PTHR43877">
    <property type="entry name" value="AMINOALKYLPHOSPHONATE N-ACETYLTRANSFERASE-RELATED-RELATED"/>
    <property type="match status" value="1"/>
</dbReference>
<evidence type="ECO:0000256" key="1">
    <source>
        <dbReference type="ARBA" id="ARBA00022679"/>
    </source>
</evidence>